<comment type="function">
    <text evidence="7">Catalyzes the specific phosphorylation of the 3-hydroxyl group of shikimic acid using ATP as a cosubstrate.</text>
</comment>
<keyword evidence="5 7" id="KW-0067">ATP-binding</keyword>
<dbReference type="PANTHER" id="PTHR21087:SF16">
    <property type="entry name" value="SHIKIMATE KINASE 1, CHLOROPLASTIC"/>
    <property type="match status" value="1"/>
</dbReference>
<dbReference type="AlphaFoldDB" id="A0A0N1FII1"/>
<protein>
    <recommendedName>
        <fullName evidence="7">Shikimate kinase</fullName>
        <shortName evidence="7">SK</shortName>
        <ecNumber evidence="7">2.7.1.71</ecNumber>
    </recommendedName>
</protein>
<gene>
    <name evidence="7" type="primary">aroK</name>
    <name evidence="8" type="ORF">AE618_10460</name>
</gene>
<keyword evidence="7" id="KW-0963">Cytoplasm</keyword>
<evidence type="ECO:0000256" key="2">
    <source>
        <dbReference type="ARBA" id="ARBA00022679"/>
    </source>
</evidence>
<proteinExistence type="inferred from homology"/>
<keyword evidence="4 7" id="KW-0418">Kinase</keyword>
<keyword evidence="7" id="KW-0460">Magnesium</keyword>
<dbReference type="UniPathway" id="UPA00053">
    <property type="reaction ID" value="UER00088"/>
</dbReference>
<dbReference type="GO" id="GO:0000287">
    <property type="term" value="F:magnesium ion binding"/>
    <property type="evidence" value="ECO:0007669"/>
    <property type="project" value="UniProtKB-UniRule"/>
</dbReference>
<dbReference type="Proteomes" id="UP000037822">
    <property type="component" value="Unassembled WGS sequence"/>
</dbReference>
<feature type="binding site" evidence="7">
    <location>
        <position position="107"/>
    </location>
    <ligand>
        <name>substrate</name>
    </ligand>
</feature>
<dbReference type="InterPro" id="IPR031322">
    <property type="entry name" value="Shikimate/glucono_kinase"/>
</dbReference>
<keyword evidence="6 7" id="KW-0057">Aromatic amino acid biosynthesis</keyword>
<feature type="binding site" evidence="7">
    <location>
        <position position="84"/>
    </location>
    <ligand>
        <name>substrate</name>
    </ligand>
</feature>
<feature type="binding site" evidence="7">
    <location>
        <position position="60"/>
    </location>
    <ligand>
        <name>substrate</name>
    </ligand>
</feature>
<organism evidence="8 9">
    <name type="scientific">Bosea vaviloviae</name>
    <dbReference type="NCBI Taxonomy" id="1526658"/>
    <lineage>
        <taxon>Bacteria</taxon>
        <taxon>Pseudomonadati</taxon>
        <taxon>Pseudomonadota</taxon>
        <taxon>Alphaproteobacteria</taxon>
        <taxon>Hyphomicrobiales</taxon>
        <taxon>Boseaceae</taxon>
        <taxon>Bosea</taxon>
    </lineage>
</organism>
<keyword evidence="7" id="KW-0479">Metal-binding</keyword>
<evidence type="ECO:0000256" key="5">
    <source>
        <dbReference type="ARBA" id="ARBA00022840"/>
    </source>
</evidence>
<sequence length="209" mass="22975">MTIVETLDPQNSEETRVDRDALRAAIGNRAIVLVGMMGSGKSSVGKRLAARLGLPFVDADTEIETAAGMTIPEIFAQRGETEFRNGERRVISRILVTRAPLVLATGGGAYMNAETRARIADLGISIWLKAEPDVLMRRVRKRSNRPLLQTADPEATLRAMLTEREPVYALSDLTLVSRDEPHEVVVTAAIAALDRHLRDTPDRDRKPAP</sequence>
<comment type="cofactor">
    <cofactor evidence="7">
        <name>Mg(2+)</name>
        <dbReference type="ChEBI" id="CHEBI:18420"/>
    </cofactor>
    <text evidence="7">Binds 1 Mg(2+) ion per subunit.</text>
</comment>
<dbReference type="EMBL" id="LGSZ01000032">
    <property type="protein sequence ID" value="KPH81052.1"/>
    <property type="molecule type" value="Genomic_DNA"/>
</dbReference>
<comment type="catalytic activity">
    <reaction evidence="7">
        <text>shikimate + ATP = 3-phosphoshikimate + ADP + H(+)</text>
        <dbReference type="Rhea" id="RHEA:13121"/>
        <dbReference type="ChEBI" id="CHEBI:15378"/>
        <dbReference type="ChEBI" id="CHEBI:30616"/>
        <dbReference type="ChEBI" id="CHEBI:36208"/>
        <dbReference type="ChEBI" id="CHEBI:145989"/>
        <dbReference type="ChEBI" id="CHEBI:456216"/>
        <dbReference type="EC" id="2.7.1.71"/>
    </reaction>
</comment>
<reference evidence="8 9" key="1">
    <citation type="submission" date="2015-07" db="EMBL/GenBank/DDBJ databases">
        <title>Whole genome sequencing of Bosea vaviloviae isolated from cave pool.</title>
        <authorList>
            <person name="Tan N.E.H."/>
            <person name="Lee Y.P."/>
            <person name="Gan H.M."/>
            <person name="Barton H."/>
            <person name="Savka M.A."/>
        </authorList>
    </citation>
    <scope>NUCLEOTIDE SEQUENCE [LARGE SCALE GENOMIC DNA]</scope>
    <source>
        <strain evidence="8 9">SD260</strain>
    </source>
</reference>
<dbReference type="NCBIfam" id="NF010552">
    <property type="entry name" value="PRK13946.1"/>
    <property type="match status" value="1"/>
</dbReference>
<evidence type="ECO:0000256" key="6">
    <source>
        <dbReference type="ARBA" id="ARBA00023141"/>
    </source>
</evidence>
<comment type="subcellular location">
    <subcellularLocation>
        <location evidence="7">Cytoplasm</location>
    </subcellularLocation>
</comment>
<comment type="caution">
    <text evidence="7">Lacks conserved residue(s) required for the propagation of feature annotation.</text>
</comment>
<dbReference type="GO" id="GO:0009073">
    <property type="term" value="P:aromatic amino acid family biosynthetic process"/>
    <property type="evidence" value="ECO:0007669"/>
    <property type="project" value="UniProtKB-KW"/>
</dbReference>
<keyword evidence="9" id="KW-1185">Reference proteome</keyword>
<dbReference type="PATRIC" id="fig|1526658.3.peg.759"/>
<dbReference type="GO" id="GO:0008652">
    <property type="term" value="P:amino acid biosynthetic process"/>
    <property type="evidence" value="ECO:0007669"/>
    <property type="project" value="UniProtKB-KW"/>
</dbReference>
<evidence type="ECO:0000256" key="7">
    <source>
        <dbReference type="HAMAP-Rule" id="MF_00109"/>
    </source>
</evidence>
<dbReference type="HAMAP" id="MF_00109">
    <property type="entry name" value="Shikimate_kinase"/>
    <property type="match status" value="1"/>
</dbReference>
<dbReference type="InterPro" id="IPR027417">
    <property type="entry name" value="P-loop_NTPase"/>
</dbReference>
<dbReference type="SUPFAM" id="SSF52540">
    <property type="entry name" value="P-loop containing nucleoside triphosphate hydrolases"/>
    <property type="match status" value="1"/>
</dbReference>
<name>A0A0N1FII1_9HYPH</name>
<dbReference type="GO" id="GO:0005829">
    <property type="term" value="C:cytosol"/>
    <property type="evidence" value="ECO:0007669"/>
    <property type="project" value="TreeGrafter"/>
</dbReference>
<evidence type="ECO:0000256" key="1">
    <source>
        <dbReference type="ARBA" id="ARBA00022605"/>
    </source>
</evidence>
<dbReference type="GO" id="GO:0009423">
    <property type="term" value="P:chorismate biosynthetic process"/>
    <property type="evidence" value="ECO:0007669"/>
    <property type="project" value="UniProtKB-UniRule"/>
</dbReference>
<evidence type="ECO:0000313" key="8">
    <source>
        <dbReference type="EMBL" id="KPH81052.1"/>
    </source>
</evidence>
<evidence type="ECO:0000256" key="3">
    <source>
        <dbReference type="ARBA" id="ARBA00022741"/>
    </source>
</evidence>
<dbReference type="CDD" id="cd00464">
    <property type="entry name" value="SK"/>
    <property type="match status" value="1"/>
</dbReference>
<keyword evidence="2 7" id="KW-0808">Transferase</keyword>
<evidence type="ECO:0000256" key="4">
    <source>
        <dbReference type="ARBA" id="ARBA00022777"/>
    </source>
</evidence>
<dbReference type="RefSeq" id="WP_054208989.1">
    <property type="nucleotide sequence ID" value="NZ_LGSZ01000032.1"/>
</dbReference>
<keyword evidence="3 7" id="KW-0547">Nucleotide-binding</keyword>
<comment type="similarity">
    <text evidence="7">Belongs to the shikimate kinase family.</text>
</comment>
<keyword evidence="1 7" id="KW-0028">Amino-acid biosynthesis</keyword>
<evidence type="ECO:0000313" key="9">
    <source>
        <dbReference type="Proteomes" id="UP000037822"/>
    </source>
</evidence>
<feature type="binding site" evidence="7">
    <location>
        <begin position="38"/>
        <end position="43"/>
    </location>
    <ligand>
        <name>ATP</name>
        <dbReference type="ChEBI" id="CHEBI:30616"/>
    </ligand>
</feature>
<accession>A0A0N1FII1</accession>
<dbReference type="PRINTS" id="PR01100">
    <property type="entry name" value="SHIKIMTKNASE"/>
</dbReference>
<dbReference type="GO" id="GO:0004765">
    <property type="term" value="F:shikimate kinase activity"/>
    <property type="evidence" value="ECO:0007669"/>
    <property type="project" value="UniProtKB-UniRule"/>
</dbReference>
<feature type="binding site" evidence="7">
    <location>
        <position position="42"/>
    </location>
    <ligand>
        <name>Mg(2+)</name>
        <dbReference type="ChEBI" id="CHEBI:18420"/>
    </ligand>
</feature>
<comment type="subunit">
    <text evidence="7">Monomer.</text>
</comment>
<dbReference type="PANTHER" id="PTHR21087">
    <property type="entry name" value="SHIKIMATE KINASE"/>
    <property type="match status" value="1"/>
</dbReference>
<dbReference type="EC" id="2.7.1.71" evidence="7"/>
<dbReference type="OrthoDB" id="9800332at2"/>
<comment type="caution">
    <text evidence="8">The sequence shown here is derived from an EMBL/GenBank/DDBJ whole genome shotgun (WGS) entry which is preliminary data.</text>
</comment>
<dbReference type="InterPro" id="IPR000623">
    <property type="entry name" value="Shikimate_kinase/TSH1"/>
</dbReference>
<feature type="binding site" evidence="7">
    <location>
        <position position="164"/>
    </location>
    <ligand>
        <name>substrate</name>
    </ligand>
</feature>
<dbReference type="Pfam" id="PF01202">
    <property type="entry name" value="SKI"/>
    <property type="match status" value="1"/>
</dbReference>
<dbReference type="Gene3D" id="3.40.50.300">
    <property type="entry name" value="P-loop containing nucleotide triphosphate hydrolases"/>
    <property type="match status" value="1"/>
</dbReference>
<feature type="binding site" evidence="7">
    <location>
        <position position="145"/>
    </location>
    <ligand>
        <name>ATP</name>
        <dbReference type="ChEBI" id="CHEBI:30616"/>
    </ligand>
</feature>
<dbReference type="GO" id="GO:0005524">
    <property type="term" value="F:ATP binding"/>
    <property type="evidence" value="ECO:0007669"/>
    <property type="project" value="UniProtKB-UniRule"/>
</dbReference>
<comment type="pathway">
    <text evidence="7">Metabolic intermediate biosynthesis; chorismate biosynthesis; chorismate from D-erythrose 4-phosphate and phosphoenolpyruvate: step 5/7.</text>
</comment>